<proteinExistence type="predicted"/>
<evidence type="ECO:0000259" key="2">
    <source>
        <dbReference type="Pfam" id="PF00534"/>
    </source>
</evidence>
<dbReference type="Gene3D" id="3.40.50.2000">
    <property type="entry name" value="Glycogen Phosphorylase B"/>
    <property type="match status" value="2"/>
</dbReference>
<evidence type="ECO:0000313" key="4">
    <source>
        <dbReference type="Proteomes" id="UP001595868"/>
    </source>
</evidence>
<feature type="domain" description="Glycosyl transferase family 1" evidence="2">
    <location>
        <begin position="212"/>
        <end position="365"/>
    </location>
</feature>
<dbReference type="InterPro" id="IPR001296">
    <property type="entry name" value="Glyco_trans_1"/>
</dbReference>
<comment type="caution">
    <text evidence="3">The sequence shown here is derived from an EMBL/GenBank/DDBJ whole genome shotgun (WGS) entry which is preliminary data.</text>
</comment>
<dbReference type="GO" id="GO:0016757">
    <property type="term" value="F:glycosyltransferase activity"/>
    <property type="evidence" value="ECO:0007669"/>
    <property type="project" value="UniProtKB-KW"/>
</dbReference>
<dbReference type="EC" id="2.4.-.-" evidence="3"/>
<gene>
    <name evidence="3" type="ORF">ACFOX0_04895</name>
</gene>
<dbReference type="PANTHER" id="PTHR45947">
    <property type="entry name" value="SULFOQUINOVOSYL TRANSFERASE SQD2"/>
    <property type="match status" value="1"/>
</dbReference>
<evidence type="ECO:0000256" key="1">
    <source>
        <dbReference type="ARBA" id="ARBA00022679"/>
    </source>
</evidence>
<organism evidence="3 4">
    <name type="scientific">Micromonospora zhanjiangensis</name>
    <dbReference type="NCBI Taxonomy" id="1522057"/>
    <lineage>
        <taxon>Bacteria</taxon>
        <taxon>Bacillati</taxon>
        <taxon>Actinomycetota</taxon>
        <taxon>Actinomycetes</taxon>
        <taxon>Micromonosporales</taxon>
        <taxon>Micromonosporaceae</taxon>
        <taxon>Micromonospora</taxon>
    </lineage>
</organism>
<keyword evidence="1 3" id="KW-0808">Transferase</keyword>
<dbReference type="InterPro" id="IPR050194">
    <property type="entry name" value="Glycosyltransferase_grp1"/>
</dbReference>
<dbReference type="Proteomes" id="UP001595868">
    <property type="component" value="Unassembled WGS sequence"/>
</dbReference>
<protein>
    <submittedName>
        <fullName evidence="3">Glycosyltransferase</fullName>
        <ecNumber evidence="3">2.4.-.-</ecNumber>
    </submittedName>
</protein>
<reference evidence="4" key="1">
    <citation type="journal article" date="2019" name="Int. J. Syst. Evol. Microbiol.">
        <title>The Global Catalogue of Microorganisms (GCM) 10K type strain sequencing project: providing services to taxonomists for standard genome sequencing and annotation.</title>
        <authorList>
            <consortium name="The Broad Institute Genomics Platform"/>
            <consortium name="The Broad Institute Genome Sequencing Center for Infectious Disease"/>
            <person name="Wu L."/>
            <person name="Ma J."/>
        </authorList>
    </citation>
    <scope>NUCLEOTIDE SEQUENCE [LARGE SCALE GENOMIC DNA]</scope>
    <source>
        <strain evidence="4">2902at01</strain>
    </source>
</reference>
<keyword evidence="3" id="KW-0328">Glycosyltransferase</keyword>
<dbReference type="RefSeq" id="WP_377542291.1">
    <property type="nucleotide sequence ID" value="NZ_JBHSBN010000002.1"/>
</dbReference>
<keyword evidence="4" id="KW-1185">Reference proteome</keyword>
<accession>A0ABV8KH35</accession>
<sequence length="411" mass="43979">MTGRPRIAVLSDWWWPDAAGGAELAARDAAYHLAEHADVAVFVPAATDRRYADGPLRVHAVRRPFARRIHADSRFRRVIELLSGWLLPFVAARQARRIRAFGPDVVLAHNVSRTGPWLVNWVRSRGLRFVRVQHDLSDTCWRRTRLRGDRTCATVCGSCRIKVGVLRRANPDHAVNVCVSGFVRDQLIDAGLAAADRSVVGYPLPDLLARPSPPRRGDGVVLGYLGRLAAVKGVLAAVRTAAAFQRLTGQDVSLLAAGEGRPEFLAELTRLAAQESIEVRLAGRMSVDAFCAEVDAVLVPSTLMEAFGRVVVEAATRGRPVLLAPVGGLPEAAAVSGGHCAFADFSDPVQAAHALRELLTEAKTPRPAHPPAGPGCARIGPAAPLLAEATDLALRRVTGLPPHRGTGAAGR</sequence>
<dbReference type="EMBL" id="JBHSBN010000002">
    <property type="protein sequence ID" value="MFC4105277.1"/>
    <property type="molecule type" value="Genomic_DNA"/>
</dbReference>
<name>A0ABV8KH35_9ACTN</name>
<dbReference type="Pfam" id="PF00534">
    <property type="entry name" value="Glycos_transf_1"/>
    <property type="match status" value="1"/>
</dbReference>
<evidence type="ECO:0000313" key="3">
    <source>
        <dbReference type="EMBL" id="MFC4105277.1"/>
    </source>
</evidence>
<dbReference type="SUPFAM" id="SSF53756">
    <property type="entry name" value="UDP-Glycosyltransferase/glycogen phosphorylase"/>
    <property type="match status" value="1"/>
</dbReference>
<dbReference type="PANTHER" id="PTHR45947:SF3">
    <property type="entry name" value="SULFOQUINOVOSYL TRANSFERASE SQD2"/>
    <property type="match status" value="1"/>
</dbReference>